<keyword evidence="2" id="KW-1185">Reference proteome</keyword>
<sequence>MDDSTSRGGDELQVTYPHSSTVVARQQSSFSVVQHRHLIHGAQAFCYRRYLFAAAPLTEALPTRPPLAAVPCLVLTRPYARGLRCGRLQAASFWPTKYSSTFTRSEAGRWALLVPFLR</sequence>
<proteinExistence type="predicted"/>
<reference evidence="1" key="1">
    <citation type="submission" date="2020-05" db="EMBL/GenBank/DDBJ databases">
        <title>Large-scale comparative analyses of tick genomes elucidate their genetic diversity and vector capacities.</title>
        <authorList>
            <person name="Jia N."/>
            <person name="Wang J."/>
            <person name="Shi W."/>
            <person name="Du L."/>
            <person name="Sun Y."/>
            <person name="Zhan W."/>
            <person name="Jiang J."/>
            <person name="Wang Q."/>
            <person name="Zhang B."/>
            <person name="Ji P."/>
            <person name="Sakyi L.B."/>
            <person name="Cui X."/>
            <person name="Yuan T."/>
            <person name="Jiang B."/>
            <person name="Yang W."/>
            <person name="Lam T.T.-Y."/>
            <person name="Chang Q."/>
            <person name="Ding S."/>
            <person name="Wang X."/>
            <person name="Zhu J."/>
            <person name="Ruan X."/>
            <person name="Zhao L."/>
            <person name="Wei J."/>
            <person name="Que T."/>
            <person name="Du C."/>
            <person name="Cheng J."/>
            <person name="Dai P."/>
            <person name="Han X."/>
            <person name="Huang E."/>
            <person name="Gao Y."/>
            <person name="Liu J."/>
            <person name="Shao H."/>
            <person name="Ye R."/>
            <person name="Li L."/>
            <person name="Wei W."/>
            <person name="Wang X."/>
            <person name="Wang C."/>
            <person name="Yang T."/>
            <person name="Huo Q."/>
            <person name="Li W."/>
            <person name="Guo W."/>
            <person name="Chen H."/>
            <person name="Zhou L."/>
            <person name="Ni X."/>
            <person name="Tian J."/>
            <person name="Zhou Y."/>
            <person name="Sheng Y."/>
            <person name="Liu T."/>
            <person name="Pan Y."/>
            <person name="Xia L."/>
            <person name="Li J."/>
            <person name="Zhao F."/>
            <person name="Cao W."/>
        </authorList>
    </citation>
    <scope>NUCLEOTIDE SEQUENCE</scope>
    <source>
        <strain evidence="1">Hyas-2018</strain>
    </source>
</reference>
<comment type="caution">
    <text evidence="1">The sequence shown here is derived from an EMBL/GenBank/DDBJ whole genome shotgun (WGS) entry which is preliminary data.</text>
</comment>
<protein>
    <submittedName>
        <fullName evidence="1">Uncharacterized protein</fullName>
    </submittedName>
</protein>
<accession>A0ACB7RZ08</accession>
<organism evidence="1 2">
    <name type="scientific">Hyalomma asiaticum</name>
    <name type="common">Tick</name>
    <dbReference type="NCBI Taxonomy" id="266040"/>
    <lineage>
        <taxon>Eukaryota</taxon>
        <taxon>Metazoa</taxon>
        <taxon>Ecdysozoa</taxon>
        <taxon>Arthropoda</taxon>
        <taxon>Chelicerata</taxon>
        <taxon>Arachnida</taxon>
        <taxon>Acari</taxon>
        <taxon>Parasitiformes</taxon>
        <taxon>Ixodida</taxon>
        <taxon>Ixodoidea</taxon>
        <taxon>Ixodidae</taxon>
        <taxon>Hyalomminae</taxon>
        <taxon>Hyalomma</taxon>
    </lineage>
</organism>
<evidence type="ECO:0000313" key="1">
    <source>
        <dbReference type="EMBL" id="KAH6927853.1"/>
    </source>
</evidence>
<dbReference type="EMBL" id="CM023486">
    <property type="protein sequence ID" value="KAH6927853.1"/>
    <property type="molecule type" value="Genomic_DNA"/>
</dbReference>
<dbReference type="Proteomes" id="UP000821845">
    <property type="component" value="Chromosome 6"/>
</dbReference>
<gene>
    <name evidence="1" type="ORF">HPB50_009333</name>
</gene>
<name>A0ACB7RZ08_HYAAI</name>
<evidence type="ECO:0000313" key="2">
    <source>
        <dbReference type="Proteomes" id="UP000821845"/>
    </source>
</evidence>